<proteinExistence type="predicted"/>
<evidence type="ECO:0008006" key="3">
    <source>
        <dbReference type="Google" id="ProtNLM"/>
    </source>
</evidence>
<accession>A0A315ZTT1</accession>
<keyword evidence="2" id="KW-1185">Reference proteome</keyword>
<evidence type="ECO:0000313" key="1">
    <source>
        <dbReference type="EMBL" id="PWJ38644.1"/>
    </source>
</evidence>
<comment type="caution">
    <text evidence="1">The sequence shown here is derived from an EMBL/GenBank/DDBJ whole genome shotgun (WGS) entry which is preliminary data.</text>
</comment>
<dbReference type="AlphaFoldDB" id="A0A315ZTT1"/>
<dbReference type="Proteomes" id="UP000245535">
    <property type="component" value="Unassembled WGS sequence"/>
</dbReference>
<dbReference type="EMBL" id="QGDO01000007">
    <property type="protein sequence ID" value="PWJ38644.1"/>
    <property type="molecule type" value="Genomic_DNA"/>
</dbReference>
<protein>
    <recommendedName>
        <fullName evidence="3">Replication initiation factor</fullName>
    </recommendedName>
</protein>
<organism evidence="1 2">
    <name type="scientific">Sediminitomix flava</name>
    <dbReference type="NCBI Taxonomy" id="379075"/>
    <lineage>
        <taxon>Bacteria</taxon>
        <taxon>Pseudomonadati</taxon>
        <taxon>Bacteroidota</taxon>
        <taxon>Cytophagia</taxon>
        <taxon>Cytophagales</taxon>
        <taxon>Flammeovirgaceae</taxon>
        <taxon>Sediminitomix</taxon>
    </lineage>
</organism>
<dbReference type="OrthoDB" id="795069at2"/>
<name>A0A315ZTT1_SEDFL</name>
<evidence type="ECO:0000313" key="2">
    <source>
        <dbReference type="Proteomes" id="UP000245535"/>
    </source>
</evidence>
<sequence>MFDGIRFELPHQDWEFWLNHETLDFHGAYSLNTGAVKGGSCAVTYQGLRFELKETNDKGLLLKVRGSLPKFYNKGAVGYDDLNYHEMREVLLQLEALGIPINRSRITNIELGFNVYLDYTTARVLKSFKYTEEAEFSFEKNDNFQGTICKRNDYELKVYDKAKVFQIKDLEVIRLEIKARKMRFFKEAEIVFLSDLLDPVKSQIAFSKWLDIFKKITFSYYSFEQIEMLNEQDQLHLYRWESPEHWERLRHKPSALKTLKEERRRFRIFIQRTGGDSKFDSILSEVCEMYERNWVAKLGT</sequence>
<gene>
    <name evidence="1" type="ORF">BC781_107235</name>
</gene>
<dbReference type="RefSeq" id="WP_109621903.1">
    <property type="nucleotide sequence ID" value="NZ_QGDO01000007.1"/>
</dbReference>
<reference evidence="1 2" key="1">
    <citation type="submission" date="2018-03" db="EMBL/GenBank/DDBJ databases">
        <title>Genomic Encyclopedia of Archaeal and Bacterial Type Strains, Phase II (KMG-II): from individual species to whole genera.</title>
        <authorList>
            <person name="Goeker M."/>
        </authorList>
    </citation>
    <scope>NUCLEOTIDE SEQUENCE [LARGE SCALE GENOMIC DNA]</scope>
    <source>
        <strain evidence="1 2">DSM 28229</strain>
    </source>
</reference>